<gene>
    <name evidence="1" type="ORF">HMPREF3202_02095</name>
</gene>
<dbReference type="Proteomes" id="UP000070093">
    <property type="component" value="Unassembled WGS sequence"/>
</dbReference>
<comment type="caution">
    <text evidence="1">The sequence shown here is derived from an EMBL/GenBank/DDBJ whole genome shotgun (WGS) entry which is preliminary data.</text>
</comment>
<evidence type="ECO:0000313" key="1">
    <source>
        <dbReference type="EMBL" id="KXO15124.1"/>
    </source>
</evidence>
<reference evidence="1 2" key="1">
    <citation type="submission" date="2016-02" db="EMBL/GenBank/DDBJ databases">
        <authorList>
            <person name="Wen L."/>
            <person name="He K."/>
            <person name="Yang H."/>
        </authorList>
    </citation>
    <scope>NUCLEOTIDE SEQUENCE [LARGE SCALE GENOMIC DNA]</scope>
    <source>
        <strain evidence="1 2">GED7880</strain>
    </source>
</reference>
<accession>A0A137SRT8</accession>
<evidence type="ECO:0008006" key="3">
    <source>
        <dbReference type="Google" id="ProtNLM"/>
    </source>
</evidence>
<dbReference type="RefSeq" id="WP_196246872.1">
    <property type="nucleotide sequence ID" value="NZ_CP126677.1"/>
</dbReference>
<name>A0A137SRT8_9BACT</name>
<organism evidence="1 2">
    <name type="scientific">Prevotella bivia</name>
    <dbReference type="NCBI Taxonomy" id="28125"/>
    <lineage>
        <taxon>Bacteria</taxon>
        <taxon>Pseudomonadati</taxon>
        <taxon>Bacteroidota</taxon>
        <taxon>Bacteroidia</taxon>
        <taxon>Bacteroidales</taxon>
        <taxon>Prevotellaceae</taxon>
        <taxon>Prevotella</taxon>
    </lineage>
</organism>
<dbReference type="STRING" id="28125.HMPREF3202_02095"/>
<dbReference type="PATRIC" id="fig|28125.4.peg.2091"/>
<sequence>MATETMMENRELGLCPVCGQGHIIKTNRDYVCANRLRPSDGYSCRFSIPLRSHGVDVTDEMVRELITNGKTHWMEMCNQDGFPYIGRFVADPKGYVVEAQMQAIDAVCPDCGGKIVRTRSGYACVNSLSRDPTCKFIVPNYLCERFITQEEAVAFLRGEPDVLDGFYNKNTKSSFSAYLTRGKEGKVELSSHIGVCPQCGGKMLVGVRAFNCSNFKNGCEFRIWKHYYGHKTTLHEVRELLEHGEMTSPFEGYNAHGNVHNAILRIGSKFEVQVVPYKGDKK</sequence>
<evidence type="ECO:0000313" key="2">
    <source>
        <dbReference type="Proteomes" id="UP000070093"/>
    </source>
</evidence>
<dbReference type="AlphaFoldDB" id="A0A137SRT8"/>
<protein>
    <recommendedName>
        <fullName evidence="3">Topoisomerase DNA-binding C4 zinc finger domain protein</fullName>
    </recommendedName>
</protein>
<dbReference type="EMBL" id="LTAG01000117">
    <property type="protein sequence ID" value="KXO15124.1"/>
    <property type="molecule type" value="Genomic_DNA"/>
</dbReference>
<proteinExistence type="predicted"/>